<dbReference type="EMBL" id="CP025198">
    <property type="protein sequence ID" value="AXE37589.1"/>
    <property type="molecule type" value="Genomic_DNA"/>
</dbReference>
<evidence type="ECO:0008006" key="3">
    <source>
        <dbReference type="Google" id="ProtNLM"/>
    </source>
</evidence>
<dbReference type="RefSeq" id="WP_114043727.1">
    <property type="nucleotide sequence ID" value="NZ_CP025198.1"/>
</dbReference>
<dbReference type="OrthoDB" id="1425703at2"/>
<proteinExistence type="predicted"/>
<organism evidence="1 2">
    <name type="scientific">Acidipropionibacterium virtanenii</name>
    <dbReference type="NCBI Taxonomy" id="2057246"/>
    <lineage>
        <taxon>Bacteria</taxon>
        <taxon>Bacillati</taxon>
        <taxon>Actinomycetota</taxon>
        <taxon>Actinomycetes</taxon>
        <taxon>Propionibacteriales</taxon>
        <taxon>Propionibacteriaceae</taxon>
        <taxon>Acidipropionibacterium</taxon>
    </lineage>
</organism>
<name>A0A344UQP1_9ACTN</name>
<protein>
    <recommendedName>
        <fullName evidence="3">EcsC protein family protein</fullName>
    </recommendedName>
</protein>
<dbReference type="KEGG" id="acij:JS278_00392"/>
<sequence>MGIGSDIGKALMTQAPNLAPGAAVSLLRSILGFAIDGAPNLPGARKAAAKTLRRKGDVENSVKYLVNEHIAMAGAQGFASNLGGLITMAISIPANISGVAIVQTRMVASIAHLRGYDLDDPRVRAAVMTCLLGESEVQGLIEKKDLPSSPMGIATAPMNDPDLERTVALRLLNVLIGQSAGKQLPLLIGKKIPVLGGGIGATTDSFTTWNVSKYARAQFPTRRPR</sequence>
<keyword evidence="2" id="KW-1185">Reference proteome</keyword>
<reference evidence="1 2" key="1">
    <citation type="submission" date="2017-12" db="EMBL/GenBank/DDBJ databases">
        <title>The whole genome sequence of the Acidipropionibacterium virtanenii sp. nov. type strain JS278.</title>
        <authorList>
            <person name="Laine P."/>
            <person name="Deptula P."/>
            <person name="Varmanen P."/>
            <person name="Auvinen P."/>
        </authorList>
    </citation>
    <scope>NUCLEOTIDE SEQUENCE [LARGE SCALE GENOMIC DNA]</scope>
    <source>
        <strain evidence="1 2">JS278</strain>
    </source>
</reference>
<dbReference type="AlphaFoldDB" id="A0A344UQP1"/>
<dbReference type="Proteomes" id="UP000251995">
    <property type="component" value="Chromosome"/>
</dbReference>
<accession>A0A344UQP1</accession>
<gene>
    <name evidence="1" type="ORF">JS278_00392</name>
</gene>
<evidence type="ECO:0000313" key="1">
    <source>
        <dbReference type="EMBL" id="AXE37589.1"/>
    </source>
</evidence>
<evidence type="ECO:0000313" key="2">
    <source>
        <dbReference type="Proteomes" id="UP000251995"/>
    </source>
</evidence>